<protein>
    <submittedName>
        <fullName evidence="2">Uncharacterized protein</fullName>
    </submittedName>
</protein>
<keyword evidence="1" id="KW-0812">Transmembrane</keyword>
<dbReference type="EMBL" id="FORY01000012">
    <property type="protein sequence ID" value="SFJ85578.1"/>
    <property type="molecule type" value="Genomic_DNA"/>
</dbReference>
<reference evidence="2 3" key="1">
    <citation type="submission" date="2016-10" db="EMBL/GenBank/DDBJ databases">
        <authorList>
            <person name="de Groot N.N."/>
        </authorList>
    </citation>
    <scope>NUCLEOTIDE SEQUENCE [LARGE SCALE GENOMIC DNA]</scope>
    <source>
        <strain evidence="2 3">CGMCC 1.8891</strain>
    </source>
</reference>
<dbReference type="GeneID" id="98665975"/>
<keyword evidence="1" id="KW-1133">Transmembrane helix</keyword>
<proteinExistence type="predicted"/>
<dbReference type="OrthoDB" id="7875742at2"/>
<keyword evidence="1" id="KW-0472">Membrane</keyword>
<dbReference type="Proteomes" id="UP000183299">
    <property type="component" value="Unassembled WGS sequence"/>
</dbReference>
<accession>A0A1I3UQH2</accession>
<evidence type="ECO:0000313" key="2">
    <source>
        <dbReference type="EMBL" id="SFJ85578.1"/>
    </source>
</evidence>
<feature type="transmembrane region" description="Helical" evidence="1">
    <location>
        <begin position="151"/>
        <end position="171"/>
    </location>
</feature>
<sequence length="173" mass="18708">MSDPLDIPHMGRKLVWVLSFDGTLDELEALTPEAIAEALGLWATPDMAHVERFDMATMRDYGFARYLSEAGGFNIGDAAPRLDALTGPVLLIHAKALNDEDTRFSPEPPFQLIARFGTSHDIPPVIGIDSESAKGQLPQGKPPKSPARMSGMVATVVLIFLAFFVAAFVWIGG</sequence>
<organism evidence="2 3">
    <name type="scientific">Celeribacter halophilus</name>
    <dbReference type="NCBI Taxonomy" id="576117"/>
    <lineage>
        <taxon>Bacteria</taxon>
        <taxon>Pseudomonadati</taxon>
        <taxon>Pseudomonadota</taxon>
        <taxon>Alphaproteobacteria</taxon>
        <taxon>Rhodobacterales</taxon>
        <taxon>Roseobacteraceae</taxon>
        <taxon>Celeribacter</taxon>
    </lineage>
</organism>
<dbReference type="STRING" id="576117.SAMN04488138_11264"/>
<evidence type="ECO:0000313" key="3">
    <source>
        <dbReference type="Proteomes" id="UP000183299"/>
    </source>
</evidence>
<keyword evidence="3" id="KW-1185">Reference proteome</keyword>
<dbReference type="AlphaFoldDB" id="A0A1I3UQH2"/>
<name>A0A1I3UQH2_9RHOB</name>
<evidence type="ECO:0000256" key="1">
    <source>
        <dbReference type="SAM" id="Phobius"/>
    </source>
</evidence>
<gene>
    <name evidence="2" type="ORF">SAMN04488138_11264</name>
</gene>
<dbReference type="RefSeq" id="WP_066600541.1">
    <property type="nucleotide sequence ID" value="NZ_FORY01000012.1"/>
</dbReference>